<keyword evidence="1" id="KW-0732">Signal</keyword>
<accession>A0ABV7GVH3</accession>
<comment type="caution">
    <text evidence="2">The sequence shown here is derived from an EMBL/GenBank/DDBJ whole genome shotgun (WGS) entry which is preliminary data.</text>
</comment>
<sequence>MWFSRQLVSHVLAIFLSSAWGGLSLADTWDDEIAASREKSRIYWDFAISHGAFISAGTFLNELGIPRHTCEVAGRLLGLEQYTTSLPLFPEPQLHEDLDEDGLHDLQAYSIWLSNWASVASSLREKSRVELAHIWNLDCLGQFGIPNIAYLSIDEPDALFRQNDEYLSVIGEIEDGFFVRFSKWLAENPQTTTVALGSGGGSVSDALRAGRLIRRLGLDTSLASNCYSACPLIFVAGVERRIWSPYPKLGFHQVSSNGRAVPSDHPVYAQVSLYLLDLGVKPSFVLNAMMRAAPSDMHYPELYELCIARAATWIQRRCWSQ</sequence>
<dbReference type="RefSeq" id="WP_275632604.1">
    <property type="nucleotide sequence ID" value="NZ_JARGYD010000003.1"/>
</dbReference>
<feature type="signal peptide" evidence="1">
    <location>
        <begin position="1"/>
        <end position="26"/>
    </location>
</feature>
<reference evidence="3" key="1">
    <citation type="journal article" date="2019" name="Int. J. Syst. Evol. Microbiol.">
        <title>The Global Catalogue of Microorganisms (GCM) 10K type strain sequencing project: providing services to taxonomists for standard genome sequencing and annotation.</title>
        <authorList>
            <consortium name="The Broad Institute Genomics Platform"/>
            <consortium name="The Broad Institute Genome Sequencing Center for Infectious Disease"/>
            <person name="Wu L."/>
            <person name="Ma J."/>
        </authorList>
    </citation>
    <scope>NUCLEOTIDE SEQUENCE [LARGE SCALE GENOMIC DNA]</scope>
    <source>
        <strain evidence="3">KCTC 52366</strain>
    </source>
</reference>
<dbReference type="Proteomes" id="UP001595632">
    <property type="component" value="Unassembled WGS sequence"/>
</dbReference>
<dbReference type="EMBL" id="JBHRTB010000010">
    <property type="protein sequence ID" value="MFC3145653.1"/>
    <property type="molecule type" value="Genomic_DNA"/>
</dbReference>
<proteinExistence type="predicted"/>
<organism evidence="2 3">
    <name type="scientific">Psychromarinibacter halotolerans</name>
    <dbReference type="NCBI Taxonomy" id="1775175"/>
    <lineage>
        <taxon>Bacteria</taxon>
        <taxon>Pseudomonadati</taxon>
        <taxon>Pseudomonadota</taxon>
        <taxon>Alphaproteobacteria</taxon>
        <taxon>Rhodobacterales</taxon>
        <taxon>Paracoccaceae</taxon>
        <taxon>Psychromarinibacter</taxon>
    </lineage>
</organism>
<evidence type="ECO:0000256" key="1">
    <source>
        <dbReference type="SAM" id="SignalP"/>
    </source>
</evidence>
<dbReference type="SUPFAM" id="SSF52096">
    <property type="entry name" value="ClpP/crotonase"/>
    <property type="match status" value="1"/>
</dbReference>
<evidence type="ECO:0000313" key="3">
    <source>
        <dbReference type="Proteomes" id="UP001595632"/>
    </source>
</evidence>
<dbReference type="Gene3D" id="3.90.226.10">
    <property type="entry name" value="2-enoyl-CoA Hydratase, Chain A, domain 1"/>
    <property type="match status" value="1"/>
</dbReference>
<keyword evidence="3" id="KW-1185">Reference proteome</keyword>
<name>A0ABV7GVH3_9RHOB</name>
<feature type="chain" id="PRO_5047538718" evidence="1">
    <location>
        <begin position="27"/>
        <end position="321"/>
    </location>
</feature>
<dbReference type="InterPro" id="IPR029045">
    <property type="entry name" value="ClpP/crotonase-like_dom_sf"/>
</dbReference>
<protein>
    <submittedName>
        <fullName evidence="2">Uncharacterized protein</fullName>
    </submittedName>
</protein>
<gene>
    <name evidence="2" type="ORF">ACFOGP_23225</name>
</gene>
<evidence type="ECO:0000313" key="2">
    <source>
        <dbReference type="EMBL" id="MFC3145653.1"/>
    </source>
</evidence>